<proteinExistence type="predicted"/>
<feature type="compositionally biased region" description="Low complexity" evidence="1">
    <location>
        <begin position="1"/>
        <end position="21"/>
    </location>
</feature>
<evidence type="ECO:0000256" key="1">
    <source>
        <dbReference type="SAM" id="MobiDB-lite"/>
    </source>
</evidence>
<protein>
    <submittedName>
        <fullName evidence="2">Uncharacterized protein</fullName>
    </submittedName>
</protein>
<feature type="compositionally biased region" description="Gly residues" evidence="1">
    <location>
        <begin position="80"/>
        <end position="89"/>
    </location>
</feature>
<name>A0A177ACT0_9PEZI</name>
<dbReference type="AlphaFoldDB" id="A0A177ACT0"/>
<accession>A0A177ACT0</accession>
<feature type="compositionally biased region" description="Low complexity" evidence="1">
    <location>
        <begin position="30"/>
        <end position="44"/>
    </location>
</feature>
<dbReference type="Proteomes" id="UP000077154">
    <property type="component" value="Unassembled WGS sequence"/>
</dbReference>
<feature type="compositionally biased region" description="Basic and acidic residues" evidence="1">
    <location>
        <begin position="58"/>
        <end position="68"/>
    </location>
</feature>
<dbReference type="EMBL" id="KV441394">
    <property type="protein sequence ID" value="OAF59242.1"/>
    <property type="molecule type" value="Genomic_DNA"/>
</dbReference>
<dbReference type="GeneID" id="36287530"/>
<organism evidence="2">
    <name type="scientific">Pseudogymnoascus destructans</name>
    <dbReference type="NCBI Taxonomy" id="655981"/>
    <lineage>
        <taxon>Eukaryota</taxon>
        <taxon>Fungi</taxon>
        <taxon>Dikarya</taxon>
        <taxon>Ascomycota</taxon>
        <taxon>Pezizomycotina</taxon>
        <taxon>Leotiomycetes</taxon>
        <taxon>Thelebolales</taxon>
        <taxon>Thelebolaceae</taxon>
        <taxon>Pseudogymnoascus</taxon>
    </lineage>
</organism>
<dbReference type="RefSeq" id="XP_024324526.1">
    <property type="nucleotide sequence ID" value="XM_024468090.1"/>
</dbReference>
<sequence length="89" mass="9456">MPSPPTSYASSTYSYSTTTSTVDTIRDTKQSSCSSSSKPSKGDSFLQKTKKILSGPSPEKEAASKEARTPTQAMMEKYGAGRGNIMGPH</sequence>
<evidence type="ECO:0000313" key="2">
    <source>
        <dbReference type="EMBL" id="OAF59242.1"/>
    </source>
</evidence>
<gene>
    <name evidence="2" type="ORF">VC83_04459</name>
</gene>
<reference evidence="2" key="1">
    <citation type="submission" date="2016-03" db="EMBL/GenBank/DDBJ databases">
        <title>Updated assembly of Pseudogymnoascus destructans, the fungus causing white-nose syndrome of bats.</title>
        <authorList>
            <person name="Palmer J.M."/>
            <person name="Drees K.P."/>
            <person name="Foster J.T."/>
            <person name="Lindner D.L."/>
        </authorList>
    </citation>
    <scope>NUCLEOTIDE SEQUENCE [LARGE SCALE GENOMIC DNA]</scope>
    <source>
        <strain evidence="2">20631-21</strain>
    </source>
</reference>
<dbReference type="OrthoDB" id="3439986at2759"/>
<feature type="region of interest" description="Disordered" evidence="1">
    <location>
        <begin position="1"/>
        <end position="89"/>
    </location>
</feature>